<comment type="similarity">
    <text evidence="3 9">Belongs to the ARF family.</text>
</comment>
<keyword evidence="13" id="KW-1185">Reference proteome</keyword>
<evidence type="ECO:0000256" key="1">
    <source>
        <dbReference type="ARBA" id="ARBA00003182"/>
    </source>
</evidence>
<dbReference type="GO" id="GO:0006355">
    <property type="term" value="P:regulation of DNA-templated transcription"/>
    <property type="evidence" value="ECO:0007669"/>
    <property type="project" value="InterPro"/>
</dbReference>
<dbReference type="RefSeq" id="XP_010914408.1">
    <property type="nucleotide sequence ID" value="XM_010916106.3"/>
</dbReference>
<dbReference type="InParanoid" id="A0A6I9QUG0"/>
<comment type="subcellular location">
    <subcellularLocation>
        <location evidence="2 9">Nucleus</location>
    </subcellularLocation>
</comment>
<keyword evidence="6 9" id="KW-0804">Transcription</keyword>
<dbReference type="Proteomes" id="UP000504607">
    <property type="component" value="Chromosome 2"/>
</dbReference>
<evidence type="ECO:0000256" key="10">
    <source>
        <dbReference type="SAM" id="MobiDB-lite"/>
    </source>
</evidence>
<evidence type="ECO:0000259" key="12">
    <source>
        <dbReference type="PROSITE" id="PS51745"/>
    </source>
</evidence>
<dbReference type="InterPro" id="IPR053793">
    <property type="entry name" value="PB1-like"/>
</dbReference>
<name>A0A6I9QUG0_ELAGV</name>
<gene>
    <name evidence="14" type="primary">LOC105039822</name>
</gene>
<dbReference type="PROSITE" id="PS50863">
    <property type="entry name" value="B3"/>
    <property type="match status" value="1"/>
</dbReference>
<dbReference type="SUPFAM" id="SSF101936">
    <property type="entry name" value="DNA-binding pseudobarrel domain"/>
    <property type="match status" value="1"/>
</dbReference>
<evidence type="ECO:0000256" key="3">
    <source>
        <dbReference type="ARBA" id="ARBA00007853"/>
    </source>
</evidence>
<dbReference type="GO" id="GO:0009734">
    <property type="term" value="P:auxin-activated signaling pathway"/>
    <property type="evidence" value="ECO:0007669"/>
    <property type="project" value="UniProtKB-KW"/>
</dbReference>
<evidence type="ECO:0000256" key="5">
    <source>
        <dbReference type="ARBA" id="ARBA00023125"/>
    </source>
</evidence>
<dbReference type="SUPFAM" id="SSF54277">
    <property type="entry name" value="CAD &amp; PB1 domains"/>
    <property type="match status" value="1"/>
</dbReference>
<evidence type="ECO:0000256" key="8">
    <source>
        <dbReference type="ARBA" id="ARBA00023294"/>
    </source>
</evidence>
<organism evidence="13 14">
    <name type="scientific">Elaeis guineensis var. tenera</name>
    <name type="common">Oil palm</name>
    <dbReference type="NCBI Taxonomy" id="51953"/>
    <lineage>
        <taxon>Eukaryota</taxon>
        <taxon>Viridiplantae</taxon>
        <taxon>Streptophyta</taxon>
        <taxon>Embryophyta</taxon>
        <taxon>Tracheophyta</taxon>
        <taxon>Spermatophyta</taxon>
        <taxon>Magnoliopsida</taxon>
        <taxon>Liliopsida</taxon>
        <taxon>Arecaceae</taxon>
        <taxon>Arecoideae</taxon>
        <taxon>Cocoseae</taxon>
        <taxon>Elaeidinae</taxon>
        <taxon>Elaeis</taxon>
    </lineage>
</organism>
<keyword evidence="8 9" id="KW-0927">Auxin signaling pathway</keyword>
<feature type="domain" description="PB1" evidence="12">
    <location>
        <begin position="660"/>
        <end position="742"/>
    </location>
</feature>
<evidence type="ECO:0000256" key="7">
    <source>
        <dbReference type="ARBA" id="ARBA00023242"/>
    </source>
</evidence>
<feature type="domain" description="TF-B3" evidence="11">
    <location>
        <begin position="139"/>
        <end position="241"/>
    </location>
</feature>
<sequence length="770" mass="85576">MMGSFGVAVGVGGSSCCSGAGDQGREDGDGHIDTELWRACAGPLVTVPRVGEKVFYFPQGHMEQVEAYTNQEANRQMPIYGLPYKILCRVVNVQLKAERDTDEVFAHVTLLPEHEQQDEGTSKNEAVPTPITKPCVRSFCKILTASDTSTHGGFSVLKRHADECLPPLDMSQQPPVQELVAKDLHGVEWSFRHIFRGQPKRHLLTTGWSTFVNAKKLVAGDAFIFLSGENGELRVGVRRAMRQHASASASVISGQSMQLGLLASASHAITTGTMFSVYYWPRRSPEFIIPYNQYVESTKNNYSIGMKVRMKFEGEEGQEERFTGTIISIEDADPATWPGSEWRCFKVHWDDTSTIMRPQRVSPWNVFPFVAAAAPPSFIPPPKRRATPLSSPPDPSAPVRDGPLKVSNEPAPRLCEVLQGQENMVPTLGSISDYLEQGTAHNLLSSQRMPPSSPDARRSNELINSRRKMGLEEWTCSLRPRPCYHDTYATSGISETSWLDSYWQRRLPTVIDLGATQVKSNRFQEMEICKSRDTVDNPTTEPIPISNSLRKEHNVPNRFKEVEQSMCLETGEPSGVKPVSMIKLFGVELFENHVGPMLSHVAYSDELPISYNALPVTVPHMALSEPYVLSEPSKSTKPSECSVSDGFLAQSSTSQPVTARSCTKVHKLGTALGRSVDLSRFDGYESLIVELDQMFEFQGGLADRSSGWQVIYADDEGDIMMIGDYPWLKFCSMVRKMYIYPKEEVKKLSTTQLEELTAGKKTSCAYNVAS</sequence>
<evidence type="ECO:0000256" key="2">
    <source>
        <dbReference type="ARBA" id="ARBA00004123"/>
    </source>
</evidence>
<dbReference type="InterPro" id="IPR003340">
    <property type="entry name" value="B3_DNA-bd"/>
</dbReference>
<dbReference type="Pfam" id="PF02362">
    <property type="entry name" value="B3"/>
    <property type="match status" value="1"/>
</dbReference>
<dbReference type="FunFam" id="2.30.30.1040:FF:000001">
    <property type="entry name" value="Auxin response factor"/>
    <property type="match status" value="1"/>
</dbReference>
<dbReference type="Pfam" id="PF02309">
    <property type="entry name" value="AUX_IAA"/>
    <property type="match status" value="1"/>
</dbReference>
<dbReference type="Gene3D" id="2.30.30.1040">
    <property type="match status" value="1"/>
</dbReference>
<dbReference type="OrthoDB" id="1912783at2759"/>
<dbReference type="FunFam" id="2.40.330.10:FF:000001">
    <property type="entry name" value="Auxin response factor"/>
    <property type="match status" value="1"/>
</dbReference>
<evidence type="ECO:0000256" key="9">
    <source>
        <dbReference type="RuleBase" id="RU004561"/>
    </source>
</evidence>
<keyword evidence="4 9" id="KW-0805">Transcription regulation</keyword>
<dbReference type="InterPro" id="IPR010525">
    <property type="entry name" value="ARF_dom"/>
</dbReference>
<protein>
    <recommendedName>
        <fullName evidence="9">Auxin response factor</fullName>
    </recommendedName>
</protein>
<dbReference type="InterPro" id="IPR033389">
    <property type="entry name" value="AUX/IAA_dom"/>
</dbReference>
<dbReference type="InterPro" id="IPR015300">
    <property type="entry name" value="DNA-bd_pseudobarrel_sf"/>
</dbReference>
<dbReference type="Pfam" id="PF06507">
    <property type="entry name" value="ARF_AD"/>
    <property type="match status" value="1"/>
</dbReference>
<dbReference type="CDD" id="cd10017">
    <property type="entry name" value="B3_DNA"/>
    <property type="match status" value="1"/>
</dbReference>
<dbReference type="AlphaFoldDB" id="A0A6I9QUG0"/>
<dbReference type="GO" id="GO:0005634">
    <property type="term" value="C:nucleus"/>
    <property type="evidence" value="ECO:0007669"/>
    <property type="project" value="UniProtKB-SubCell"/>
</dbReference>
<reference evidence="14" key="1">
    <citation type="submission" date="2025-08" db="UniProtKB">
        <authorList>
            <consortium name="RefSeq"/>
        </authorList>
    </citation>
    <scope>IDENTIFICATION</scope>
</reference>
<dbReference type="InterPro" id="IPR044835">
    <property type="entry name" value="ARF_plant"/>
</dbReference>
<proteinExistence type="inferred from homology"/>
<feature type="region of interest" description="Disordered" evidence="10">
    <location>
        <begin position="378"/>
        <end position="408"/>
    </location>
</feature>
<evidence type="ECO:0000313" key="13">
    <source>
        <dbReference type="Proteomes" id="UP000504607"/>
    </source>
</evidence>
<dbReference type="GO" id="GO:0003677">
    <property type="term" value="F:DNA binding"/>
    <property type="evidence" value="ECO:0007669"/>
    <property type="project" value="UniProtKB-KW"/>
</dbReference>
<keyword evidence="5 9" id="KW-0238">DNA-binding</keyword>
<dbReference type="PROSITE" id="PS51745">
    <property type="entry name" value="PB1"/>
    <property type="match status" value="1"/>
</dbReference>
<evidence type="ECO:0000256" key="4">
    <source>
        <dbReference type="ARBA" id="ARBA00023015"/>
    </source>
</evidence>
<evidence type="ECO:0000256" key="6">
    <source>
        <dbReference type="ARBA" id="ARBA00023163"/>
    </source>
</evidence>
<dbReference type="KEGG" id="egu:105039822"/>
<dbReference type="Gene3D" id="3.10.20.90">
    <property type="entry name" value="Phosphatidylinositol 3-kinase Catalytic Subunit, Chain A, domain 1"/>
    <property type="match status" value="1"/>
</dbReference>
<dbReference type="GeneID" id="105039822"/>
<comment type="subunit">
    <text evidence="9">Homodimers and heterodimers.</text>
</comment>
<comment type="function">
    <text evidence="1 9">Auxin response factors (ARFs) are transcriptional factors that bind specifically to the DNA sequence 5'-TGTCTC-3' found in the auxin-responsive promoter elements (AuxREs).</text>
</comment>
<dbReference type="SMART" id="SM01019">
    <property type="entry name" value="B3"/>
    <property type="match status" value="1"/>
</dbReference>
<accession>A0A6I9QUG0</accession>
<dbReference type="PANTHER" id="PTHR31384:SF183">
    <property type="entry name" value="AUXIN RESPONSE FACTOR"/>
    <property type="match status" value="1"/>
</dbReference>
<evidence type="ECO:0000259" key="11">
    <source>
        <dbReference type="PROSITE" id="PS50863"/>
    </source>
</evidence>
<dbReference type="Gene3D" id="2.40.330.10">
    <property type="entry name" value="DNA-binding pseudobarrel domain"/>
    <property type="match status" value="1"/>
</dbReference>
<keyword evidence="7 9" id="KW-0539">Nucleus</keyword>
<dbReference type="PANTHER" id="PTHR31384">
    <property type="entry name" value="AUXIN RESPONSE FACTOR 4-RELATED"/>
    <property type="match status" value="1"/>
</dbReference>
<evidence type="ECO:0000313" key="14">
    <source>
        <dbReference type="RefSeq" id="XP_010914408.1"/>
    </source>
</evidence>